<dbReference type="InterPro" id="IPR051785">
    <property type="entry name" value="MMCE/EMCE_epimerase"/>
</dbReference>
<dbReference type="PANTHER" id="PTHR43048:SF3">
    <property type="entry name" value="METHYLMALONYL-COA EPIMERASE, MITOCHONDRIAL"/>
    <property type="match status" value="1"/>
</dbReference>
<feature type="domain" description="VOC" evidence="2">
    <location>
        <begin position="7"/>
        <end position="145"/>
    </location>
</feature>
<dbReference type="EMBL" id="JBHUHD010000001">
    <property type="protein sequence ID" value="MFD2140540.1"/>
    <property type="molecule type" value="Genomic_DNA"/>
</dbReference>
<keyword evidence="4" id="KW-1185">Reference proteome</keyword>
<dbReference type="SUPFAM" id="SSF54593">
    <property type="entry name" value="Glyoxalase/Bleomycin resistance protein/Dihydroxybiphenyl dioxygenase"/>
    <property type="match status" value="1"/>
</dbReference>
<dbReference type="Gene3D" id="3.10.180.10">
    <property type="entry name" value="2,3-Dihydroxybiphenyl 1,2-Dioxygenase, domain 1"/>
    <property type="match status" value="1"/>
</dbReference>
<name>A0ABW4YW46_9HYPH</name>
<dbReference type="Pfam" id="PF13669">
    <property type="entry name" value="Glyoxalase_4"/>
    <property type="match status" value="1"/>
</dbReference>
<dbReference type="PANTHER" id="PTHR43048">
    <property type="entry name" value="METHYLMALONYL-COA EPIMERASE"/>
    <property type="match status" value="1"/>
</dbReference>
<comment type="caution">
    <text evidence="3">The sequence shown here is derived from an EMBL/GenBank/DDBJ whole genome shotgun (WGS) entry which is preliminary data.</text>
</comment>
<dbReference type="Proteomes" id="UP001597299">
    <property type="component" value="Unassembled WGS sequence"/>
</dbReference>
<evidence type="ECO:0000259" key="2">
    <source>
        <dbReference type="PROSITE" id="PS51819"/>
    </source>
</evidence>
<gene>
    <name evidence="3" type="ORF">ACFSNC_09025</name>
</gene>
<reference evidence="4" key="1">
    <citation type="journal article" date="2019" name="Int. J. Syst. Evol. Microbiol.">
        <title>The Global Catalogue of Microorganisms (GCM) 10K type strain sequencing project: providing services to taxonomists for standard genome sequencing and annotation.</title>
        <authorList>
            <consortium name="The Broad Institute Genomics Platform"/>
            <consortium name="The Broad Institute Genome Sequencing Center for Infectious Disease"/>
            <person name="Wu L."/>
            <person name="Ma J."/>
        </authorList>
    </citation>
    <scope>NUCLEOTIDE SEQUENCE [LARGE SCALE GENOMIC DNA]</scope>
    <source>
        <strain evidence="4">CCM 7435</strain>
    </source>
</reference>
<dbReference type="PROSITE" id="PS51819">
    <property type="entry name" value="VOC"/>
    <property type="match status" value="1"/>
</dbReference>
<evidence type="ECO:0000313" key="4">
    <source>
        <dbReference type="Proteomes" id="UP001597299"/>
    </source>
</evidence>
<organism evidence="3 4">
    <name type="scientific">Ancylobacter oerskovii</name>
    <dbReference type="NCBI Taxonomy" id="459519"/>
    <lineage>
        <taxon>Bacteria</taxon>
        <taxon>Pseudomonadati</taxon>
        <taxon>Pseudomonadota</taxon>
        <taxon>Alphaproteobacteria</taxon>
        <taxon>Hyphomicrobiales</taxon>
        <taxon>Xanthobacteraceae</taxon>
        <taxon>Ancylobacter</taxon>
    </lineage>
</organism>
<protein>
    <submittedName>
        <fullName evidence="3">VOC family protein</fullName>
    </submittedName>
</protein>
<keyword evidence="1" id="KW-0479">Metal-binding</keyword>
<dbReference type="InterPro" id="IPR029068">
    <property type="entry name" value="Glyas_Bleomycin-R_OHBP_Dase"/>
</dbReference>
<evidence type="ECO:0000256" key="1">
    <source>
        <dbReference type="ARBA" id="ARBA00022723"/>
    </source>
</evidence>
<sequence length="145" mass="15832">MSALFRKIHHICIVVHDLERAEAYYASLGFGPFYDYPKKGAYAELDVPNPAASAAMRYRCADLDNMQLQLCAPGELDSPQRRFLDEQGEGVYHLGFEVPDIDAGVAAGRAVGLGIIARGKRVDGGGFCYFDTRSEAGTVLEIRTA</sequence>
<proteinExistence type="predicted"/>
<evidence type="ECO:0000313" key="3">
    <source>
        <dbReference type="EMBL" id="MFD2140540.1"/>
    </source>
</evidence>
<dbReference type="InterPro" id="IPR037523">
    <property type="entry name" value="VOC_core"/>
</dbReference>
<accession>A0ABW4YW46</accession>
<dbReference type="RefSeq" id="WP_213352893.1">
    <property type="nucleotide sequence ID" value="NZ_JAHBGB010000031.1"/>
</dbReference>